<dbReference type="PANTHER" id="PTHR21064:SF5">
    <property type="entry name" value="SLR1880 PROTEIN"/>
    <property type="match status" value="1"/>
</dbReference>
<dbReference type="Proteomes" id="UP001597601">
    <property type="component" value="Unassembled WGS sequence"/>
</dbReference>
<proteinExistence type="predicted"/>
<evidence type="ECO:0000313" key="2">
    <source>
        <dbReference type="EMBL" id="MFD2863410.1"/>
    </source>
</evidence>
<organism evidence="2 3">
    <name type="scientific">Mucilaginibacter antarcticus</name>
    <dbReference type="NCBI Taxonomy" id="1855725"/>
    <lineage>
        <taxon>Bacteria</taxon>
        <taxon>Pseudomonadati</taxon>
        <taxon>Bacteroidota</taxon>
        <taxon>Sphingobacteriia</taxon>
        <taxon>Sphingobacteriales</taxon>
        <taxon>Sphingobacteriaceae</taxon>
        <taxon>Mucilaginibacter</taxon>
    </lineage>
</organism>
<dbReference type="Pfam" id="PF01636">
    <property type="entry name" value="APH"/>
    <property type="match status" value="1"/>
</dbReference>
<dbReference type="SUPFAM" id="SSF56112">
    <property type="entry name" value="Protein kinase-like (PK-like)"/>
    <property type="match status" value="1"/>
</dbReference>
<dbReference type="InterPro" id="IPR002575">
    <property type="entry name" value="Aminoglycoside_PTrfase"/>
</dbReference>
<sequence length="358" mass="40885">MFKAILQAYGLNPQLYQVETLGSGLINRTWKVTGDANVFVLQQINTNVFANPQHIADNLHLLADYLKEKSPNYLFAAPLATLDGQLLVQAEGSFFRLSPFVAGSKTVDYLTKTSQAYEAARQFGKFTFLLRELDVNQLKYTLPNFHDLSLRISQFKQALAKAPQQRKVEAEYAIQQVQQHFTIADLYEQISKDKLIPLRVIHHDTKINNVLFDDGDNSLGIIDLDTIMPGYFISDVGDMMRTYLAEANEEEQDMDKIDIRPNFFSAIYAGYISHMGGSLTTKERELFIYAGKFMIYMQAVRFLTDFLNGDIYYPVKYDGHNLTRAKNQIKLLELYIQAEPDFVQIINVLNTSQPTTLQ</sequence>
<dbReference type="RefSeq" id="WP_377122901.1">
    <property type="nucleotide sequence ID" value="NZ_JBHUON010000001.1"/>
</dbReference>
<dbReference type="Gene3D" id="3.90.1200.10">
    <property type="match status" value="1"/>
</dbReference>
<dbReference type="InterPro" id="IPR050249">
    <property type="entry name" value="Pseudomonas-type_ThrB"/>
</dbReference>
<protein>
    <submittedName>
        <fullName evidence="2">Phosphotransferase enzyme family protein</fullName>
    </submittedName>
</protein>
<keyword evidence="3" id="KW-1185">Reference proteome</keyword>
<dbReference type="EMBL" id="JBHUON010000001">
    <property type="protein sequence ID" value="MFD2863410.1"/>
    <property type="molecule type" value="Genomic_DNA"/>
</dbReference>
<name>A0ABW5XI77_9SPHI</name>
<dbReference type="InterPro" id="IPR011009">
    <property type="entry name" value="Kinase-like_dom_sf"/>
</dbReference>
<evidence type="ECO:0000259" key="1">
    <source>
        <dbReference type="Pfam" id="PF01636"/>
    </source>
</evidence>
<feature type="domain" description="Aminoglycoside phosphotransferase" evidence="1">
    <location>
        <begin position="18"/>
        <end position="252"/>
    </location>
</feature>
<comment type="caution">
    <text evidence="2">The sequence shown here is derived from an EMBL/GenBank/DDBJ whole genome shotgun (WGS) entry which is preliminary data.</text>
</comment>
<evidence type="ECO:0000313" key="3">
    <source>
        <dbReference type="Proteomes" id="UP001597601"/>
    </source>
</evidence>
<reference evidence="3" key="1">
    <citation type="journal article" date="2019" name="Int. J. Syst. Evol. Microbiol.">
        <title>The Global Catalogue of Microorganisms (GCM) 10K type strain sequencing project: providing services to taxonomists for standard genome sequencing and annotation.</title>
        <authorList>
            <consortium name="The Broad Institute Genomics Platform"/>
            <consortium name="The Broad Institute Genome Sequencing Center for Infectious Disease"/>
            <person name="Wu L."/>
            <person name="Ma J."/>
        </authorList>
    </citation>
    <scope>NUCLEOTIDE SEQUENCE [LARGE SCALE GENOMIC DNA]</scope>
    <source>
        <strain evidence="3">KCTC 52232</strain>
    </source>
</reference>
<dbReference type="Gene3D" id="3.30.200.20">
    <property type="entry name" value="Phosphorylase Kinase, domain 1"/>
    <property type="match status" value="1"/>
</dbReference>
<gene>
    <name evidence="2" type="ORF">ACFSYC_01810</name>
</gene>
<dbReference type="PANTHER" id="PTHR21064">
    <property type="entry name" value="AMINOGLYCOSIDE PHOSPHOTRANSFERASE DOMAIN-CONTAINING PROTEIN-RELATED"/>
    <property type="match status" value="1"/>
</dbReference>
<accession>A0ABW5XI77</accession>